<accession>A0A225M0G9</accession>
<dbReference type="AlphaFoldDB" id="A0A225M0G9"/>
<dbReference type="PANTHER" id="PTHR45953">
    <property type="entry name" value="IDURONATE 2-SULFATASE"/>
    <property type="match status" value="1"/>
</dbReference>
<organism evidence="5 6">
    <name type="scientific">Candidimonas nitroreducens</name>
    <dbReference type="NCBI Taxonomy" id="683354"/>
    <lineage>
        <taxon>Bacteria</taxon>
        <taxon>Pseudomonadati</taxon>
        <taxon>Pseudomonadota</taxon>
        <taxon>Betaproteobacteria</taxon>
        <taxon>Burkholderiales</taxon>
        <taxon>Alcaligenaceae</taxon>
        <taxon>Candidimonas</taxon>
    </lineage>
</organism>
<dbReference type="Gene3D" id="3.40.720.10">
    <property type="entry name" value="Alkaline Phosphatase, subunit A"/>
    <property type="match status" value="1"/>
</dbReference>
<protein>
    <submittedName>
        <fullName evidence="5">Sulfatase</fullName>
    </submittedName>
</protein>
<dbReference type="InterPro" id="IPR000917">
    <property type="entry name" value="Sulfatase_N"/>
</dbReference>
<comment type="caution">
    <text evidence="5">The sequence shown here is derived from an EMBL/GenBank/DDBJ whole genome shotgun (WGS) entry which is preliminary data.</text>
</comment>
<reference evidence="6" key="1">
    <citation type="submission" date="2017-06" db="EMBL/GenBank/DDBJ databases">
        <title>Herbaspirillum phytohormonus sp. nov., isolated from the root nodule of Robinia pseudoacacia in lead-zinc mine.</title>
        <authorList>
            <person name="Fan M."/>
            <person name="Lin Y."/>
        </authorList>
    </citation>
    <scope>NUCLEOTIDE SEQUENCE [LARGE SCALE GENOMIC DNA]</scope>
    <source>
        <strain evidence="6">SC-089</strain>
    </source>
</reference>
<keyword evidence="1" id="KW-0479">Metal-binding</keyword>
<dbReference type="InterPro" id="IPR017850">
    <property type="entry name" value="Alkaline_phosphatase_core_sf"/>
</dbReference>
<dbReference type="GO" id="GO:0005737">
    <property type="term" value="C:cytoplasm"/>
    <property type="evidence" value="ECO:0007669"/>
    <property type="project" value="TreeGrafter"/>
</dbReference>
<gene>
    <name evidence="5" type="ORF">CEY11_22875</name>
</gene>
<evidence type="ECO:0000256" key="1">
    <source>
        <dbReference type="ARBA" id="ARBA00022723"/>
    </source>
</evidence>
<evidence type="ECO:0000259" key="4">
    <source>
        <dbReference type="Pfam" id="PF00884"/>
    </source>
</evidence>
<feature type="domain" description="Sulfatase N-terminal" evidence="4">
    <location>
        <begin position="54"/>
        <end position="449"/>
    </location>
</feature>
<dbReference type="PANTHER" id="PTHR45953:SF1">
    <property type="entry name" value="IDURONATE 2-SULFATASE"/>
    <property type="match status" value="1"/>
</dbReference>
<dbReference type="GO" id="GO:0008484">
    <property type="term" value="F:sulfuric ester hydrolase activity"/>
    <property type="evidence" value="ECO:0007669"/>
    <property type="project" value="TreeGrafter"/>
</dbReference>
<sequence length="560" mass="61777">MKTQDPHHACGTPTLPGAKWITPSAQAGPDARQGRYGLHIEEPVVDTVTPTHRPNILLITSDQHRGDAYGFEGSTVRTPHLDLLAGQGTRFSACITPNVVCQPARASLLTGLLPLTHGVHDNGIDLDEDIADRGFAGTLGRAGYSTAFIGKAHFSTYFTHEPTTRPENVAGSALYGDNWNGPYMGFDRVEMTLMGHNYWLPERPPRGRSYERWYHADGLGDLKDELYKRRGGDDGGAAQTHHSVLPPAWHNSSWIGDRTVEFLRDHKRGGAKPFCAWVSFPDPHHPFDAPLPWSLLHPPESIRLPAHRTLDFDKRPWWHRAASESSPAISGEMKRVRQEYSRIAPQSDQQLRHLIANYYGMISLIDHNVGRILSVLDELDLSRDTIVIFTSDHGEWLGDHGLVLKGPMFYEGLLRVGLLMRGPGIPAGKVVQDPVSTLDLAATIGDYSGTPIAAASHSASLRPLLDGTGRRSHAYGEWQLGPNRCGVALDLRVARTGSAKLTLELGSGAGELYLLDQDPHEMENRYDDPACRGIREELTDMIRSRPQDIRDPLPQPIGSA</sequence>
<dbReference type="OrthoDB" id="9766107at2"/>
<keyword evidence="2" id="KW-0378">Hydrolase</keyword>
<proteinExistence type="predicted"/>
<dbReference type="EMBL" id="NJIH01000016">
    <property type="protein sequence ID" value="OWT54212.1"/>
    <property type="molecule type" value="Genomic_DNA"/>
</dbReference>
<keyword evidence="6" id="KW-1185">Reference proteome</keyword>
<dbReference type="Proteomes" id="UP000214603">
    <property type="component" value="Unassembled WGS sequence"/>
</dbReference>
<evidence type="ECO:0000256" key="2">
    <source>
        <dbReference type="ARBA" id="ARBA00022801"/>
    </source>
</evidence>
<dbReference type="GO" id="GO:0046872">
    <property type="term" value="F:metal ion binding"/>
    <property type="evidence" value="ECO:0007669"/>
    <property type="project" value="UniProtKB-KW"/>
</dbReference>
<name>A0A225M0G9_9BURK</name>
<dbReference type="SUPFAM" id="SSF53649">
    <property type="entry name" value="Alkaline phosphatase-like"/>
    <property type="match status" value="1"/>
</dbReference>
<evidence type="ECO:0000313" key="5">
    <source>
        <dbReference type="EMBL" id="OWT54212.1"/>
    </source>
</evidence>
<evidence type="ECO:0000313" key="6">
    <source>
        <dbReference type="Proteomes" id="UP000214603"/>
    </source>
</evidence>
<evidence type="ECO:0000256" key="3">
    <source>
        <dbReference type="SAM" id="MobiDB-lite"/>
    </source>
</evidence>
<feature type="region of interest" description="Disordered" evidence="3">
    <location>
        <begin position="1"/>
        <end position="32"/>
    </location>
</feature>
<dbReference type="Pfam" id="PF00884">
    <property type="entry name" value="Sulfatase"/>
    <property type="match status" value="1"/>
</dbReference>